<name>A0ABZ1CNG8_9PROT</name>
<reference evidence="12 13" key="1">
    <citation type="submission" date="2023-12" db="EMBL/GenBank/DDBJ databases">
        <title>Thiobacillus sedimentum sp. nov., a chemolithoautotrophic sulfur-oxidizing bacterium isolated from freshwater sediment.</title>
        <authorList>
            <person name="Luo J."/>
            <person name="Dai C."/>
        </authorList>
    </citation>
    <scope>NUCLEOTIDE SEQUENCE [LARGE SCALE GENOMIC DNA]</scope>
    <source>
        <strain evidence="12 13">SCUT-2</strain>
    </source>
</reference>
<comment type="cofactor">
    <cofactor evidence="1">
        <name>Mg(2+)</name>
        <dbReference type="ChEBI" id="CHEBI:18420"/>
    </cofactor>
</comment>
<sequence>MTAKPVLNRAQFHTSVAQLRDLPYSRAEVAFAGRSNAGKSSAINLLTRKNRLAFTSKTPGRTQLINFFVLEPDTYLVDLPGYGYAKVPPEVKAKWEGLLSRYLQGREALVGMVLIMDARHPLTPLDRQMLEWFAPTGKPVHILLSKADKLSNNEKALTLRRVKAELAEQTNVSVQLFSSLSRLGADEAAALIEHWLSAAVTTHPVVAG</sequence>
<keyword evidence="3 10" id="KW-0132">Cell division</keyword>
<evidence type="ECO:0000256" key="3">
    <source>
        <dbReference type="ARBA" id="ARBA00022618"/>
    </source>
</evidence>
<dbReference type="InterPro" id="IPR019987">
    <property type="entry name" value="GTP-bd_ribosome_bio_YsxC"/>
</dbReference>
<gene>
    <name evidence="12" type="primary">yihA</name>
    <name evidence="10" type="synonym">engB</name>
    <name evidence="12" type="ORF">VA613_01120</name>
</gene>
<evidence type="ECO:0000256" key="9">
    <source>
        <dbReference type="ARBA" id="ARBA00023306"/>
    </source>
</evidence>
<dbReference type="CDD" id="cd01876">
    <property type="entry name" value="YihA_EngB"/>
    <property type="match status" value="1"/>
</dbReference>
<accession>A0ABZ1CNG8</accession>
<keyword evidence="7 10" id="KW-0342">GTP-binding</keyword>
<keyword evidence="8 10" id="KW-0717">Septation</keyword>
<proteinExistence type="inferred from homology"/>
<keyword evidence="9 10" id="KW-0131">Cell cycle</keyword>
<dbReference type="PANTHER" id="PTHR11649">
    <property type="entry name" value="MSS1/TRME-RELATED GTP-BINDING PROTEIN"/>
    <property type="match status" value="1"/>
</dbReference>
<protein>
    <recommendedName>
        <fullName evidence="10">Probable GTP-binding protein EngB</fullName>
    </recommendedName>
</protein>
<keyword evidence="5 10" id="KW-0547">Nucleotide-binding</keyword>
<evidence type="ECO:0000313" key="13">
    <source>
        <dbReference type="Proteomes" id="UP001334732"/>
    </source>
</evidence>
<dbReference type="PANTHER" id="PTHR11649:SF13">
    <property type="entry name" value="ENGB-TYPE G DOMAIN-CONTAINING PROTEIN"/>
    <property type="match status" value="1"/>
</dbReference>
<comment type="function">
    <text evidence="10">Necessary for normal cell division and for the maintenance of normal septation.</text>
</comment>
<evidence type="ECO:0000256" key="10">
    <source>
        <dbReference type="HAMAP-Rule" id="MF_00321"/>
    </source>
</evidence>
<keyword evidence="13" id="KW-1185">Reference proteome</keyword>
<keyword evidence="6" id="KW-0460">Magnesium</keyword>
<keyword evidence="4" id="KW-0479">Metal-binding</keyword>
<organism evidence="12 13">
    <name type="scientific">Thiobacillus sedimenti</name>
    <dbReference type="NCBI Taxonomy" id="3110231"/>
    <lineage>
        <taxon>Bacteria</taxon>
        <taxon>Pseudomonadati</taxon>
        <taxon>Pseudomonadota</taxon>
        <taxon>Betaproteobacteria</taxon>
        <taxon>Nitrosomonadales</taxon>
        <taxon>Thiobacillaceae</taxon>
        <taxon>Thiobacillus</taxon>
    </lineage>
</organism>
<evidence type="ECO:0000256" key="2">
    <source>
        <dbReference type="ARBA" id="ARBA00009638"/>
    </source>
</evidence>
<dbReference type="RefSeq" id="WP_324780029.1">
    <property type="nucleotide sequence ID" value="NZ_CP141769.1"/>
</dbReference>
<comment type="similarity">
    <text evidence="2 10">Belongs to the TRAFAC class TrmE-Era-EngA-EngB-Septin-like GTPase superfamily. EngB GTPase family.</text>
</comment>
<dbReference type="HAMAP" id="MF_00321">
    <property type="entry name" value="GTPase_EngB"/>
    <property type="match status" value="1"/>
</dbReference>
<dbReference type="Proteomes" id="UP001334732">
    <property type="component" value="Chromosome"/>
</dbReference>
<evidence type="ECO:0000256" key="5">
    <source>
        <dbReference type="ARBA" id="ARBA00022741"/>
    </source>
</evidence>
<dbReference type="InterPro" id="IPR006073">
    <property type="entry name" value="GTP-bd"/>
</dbReference>
<dbReference type="InterPro" id="IPR030393">
    <property type="entry name" value="G_ENGB_dom"/>
</dbReference>
<dbReference type="SUPFAM" id="SSF52540">
    <property type="entry name" value="P-loop containing nucleoside triphosphate hydrolases"/>
    <property type="match status" value="1"/>
</dbReference>
<dbReference type="PROSITE" id="PS51706">
    <property type="entry name" value="G_ENGB"/>
    <property type="match status" value="1"/>
</dbReference>
<evidence type="ECO:0000256" key="6">
    <source>
        <dbReference type="ARBA" id="ARBA00022842"/>
    </source>
</evidence>
<evidence type="ECO:0000256" key="7">
    <source>
        <dbReference type="ARBA" id="ARBA00023134"/>
    </source>
</evidence>
<dbReference type="Pfam" id="PF01926">
    <property type="entry name" value="MMR_HSR1"/>
    <property type="match status" value="1"/>
</dbReference>
<feature type="domain" description="EngB-type G" evidence="11">
    <location>
        <begin position="25"/>
        <end position="198"/>
    </location>
</feature>
<dbReference type="Gene3D" id="3.40.50.300">
    <property type="entry name" value="P-loop containing nucleotide triphosphate hydrolases"/>
    <property type="match status" value="1"/>
</dbReference>
<evidence type="ECO:0000256" key="1">
    <source>
        <dbReference type="ARBA" id="ARBA00001946"/>
    </source>
</evidence>
<evidence type="ECO:0000313" key="12">
    <source>
        <dbReference type="EMBL" id="WRS39498.1"/>
    </source>
</evidence>
<dbReference type="NCBIfam" id="TIGR03598">
    <property type="entry name" value="GTPase_YsxC"/>
    <property type="match status" value="1"/>
</dbReference>
<evidence type="ECO:0000256" key="8">
    <source>
        <dbReference type="ARBA" id="ARBA00023210"/>
    </source>
</evidence>
<evidence type="ECO:0000256" key="4">
    <source>
        <dbReference type="ARBA" id="ARBA00022723"/>
    </source>
</evidence>
<dbReference type="EMBL" id="CP141769">
    <property type="protein sequence ID" value="WRS39498.1"/>
    <property type="molecule type" value="Genomic_DNA"/>
</dbReference>
<dbReference type="InterPro" id="IPR027417">
    <property type="entry name" value="P-loop_NTPase"/>
</dbReference>
<evidence type="ECO:0000259" key="11">
    <source>
        <dbReference type="PROSITE" id="PS51706"/>
    </source>
</evidence>